<organism evidence="6">
    <name type="scientific">freshwater metagenome</name>
    <dbReference type="NCBI Taxonomy" id="449393"/>
    <lineage>
        <taxon>unclassified sequences</taxon>
        <taxon>metagenomes</taxon>
        <taxon>ecological metagenomes</taxon>
    </lineage>
</organism>
<keyword evidence="3" id="KW-0479">Metal-binding</keyword>
<proteinExistence type="inferred from homology"/>
<dbReference type="GO" id="GO:0016791">
    <property type="term" value="F:phosphatase activity"/>
    <property type="evidence" value="ECO:0007669"/>
    <property type="project" value="UniProtKB-ARBA"/>
</dbReference>
<dbReference type="PRINTS" id="PR00377">
    <property type="entry name" value="IMPHPHTASES"/>
</dbReference>
<reference evidence="6" key="1">
    <citation type="submission" date="2020-05" db="EMBL/GenBank/DDBJ databases">
        <authorList>
            <person name="Chiriac C."/>
            <person name="Salcher M."/>
            <person name="Ghai R."/>
            <person name="Kavagutti S V."/>
        </authorList>
    </citation>
    <scope>NUCLEOTIDE SEQUENCE</scope>
</reference>
<accession>A0A6J6BBU7</accession>
<dbReference type="InterPro" id="IPR020583">
    <property type="entry name" value="Inositol_monoP_metal-BS"/>
</dbReference>
<dbReference type="Gene3D" id="3.30.540.10">
    <property type="entry name" value="Fructose-1,6-Bisphosphatase, subunit A, domain 1"/>
    <property type="match status" value="1"/>
</dbReference>
<dbReference type="Pfam" id="PF00459">
    <property type="entry name" value="Inositol_P"/>
    <property type="match status" value="1"/>
</dbReference>
<comment type="similarity">
    <text evidence="2">Belongs to the inositol monophosphatase superfamily.</text>
</comment>
<dbReference type="EMBL" id="CAEZSN010000015">
    <property type="protein sequence ID" value="CAB4535863.1"/>
    <property type="molecule type" value="Genomic_DNA"/>
</dbReference>
<evidence type="ECO:0000313" key="6">
    <source>
        <dbReference type="EMBL" id="CAB4535863.1"/>
    </source>
</evidence>
<comment type="cofactor">
    <cofactor evidence="1">
        <name>Mg(2+)</name>
        <dbReference type="ChEBI" id="CHEBI:18420"/>
    </cofactor>
</comment>
<dbReference type="InterPro" id="IPR051090">
    <property type="entry name" value="Inositol_monoP_superfamily"/>
</dbReference>
<name>A0A6J6BBU7_9ZZZZ</name>
<evidence type="ECO:0000256" key="3">
    <source>
        <dbReference type="ARBA" id="ARBA00022723"/>
    </source>
</evidence>
<dbReference type="SUPFAM" id="SSF56655">
    <property type="entry name" value="Carbohydrate phosphatase"/>
    <property type="match status" value="1"/>
</dbReference>
<dbReference type="InterPro" id="IPR000760">
    <property type="entry name" value="Inositol_monophosphatase-like"/>
</dbReference>
<keyword evidence="5" id="KW-0460">Magnesium</keyword>
<dbReference type="CDD" id="cd01641">
    <property type="entry name" value="Bacterial_IMPase_like_1"/>
    <property type="match status" value="1"/>
</dbReference>
<dbReference type="EMBL" id="CAEZUR010000054">
    <property type="protein sequence ID" value="CAB4610120.1"/>
    <property type="molecule type" value="Genomic_DNA"/>
</dbReference>
<dbReference type="FunFam" id="3.30.540.10:FF:000003">
    <property type="entry name" value="Inositol-1-monophosphatase"/>
    <property type="match status" value="1"/>
</dbReference>
<evidence type="ECO:0000256" key="1">
    <source>
        <dbReference type="ARBA" id="ARBA00001946"/>
    </source>
</evidence>
<dbReference type="AlphaFoldDB" id="A0A6J6BBU7"/>
<gene>
    <name evidence="6" type="ORF">UFOPK1433_00219</name>
    <name evidence="7" type="ORF">UFOPK1843_00770</name>
</gene>
<evidence type="ECO:0000313" key="7">
    <source>
        <dbReference type="EMBL" id="CAB4610120.1"/>
    </source>
</evidence>
<evidence type="ECO:0000256" key="4">
    <source>
        <dbReference type="ARBA" id="ARBA00022801"/>
    </source>
</evidence>
<protein>
    <submittedName>
        <fullName evidence="6">Unannotated protein</fullName>
    </submittedName>
</protein>
<evidence type="ECO:0000256" key="2">
    <source>
        <dbReference type="ARBA" id="ARBA00009759"/>
    </source>
</evidence>
<keyword evidence="4" id="KW-0378">Hydrolase</keyword>
<dbReference type="Gene3D" id="3.40.190.80">
    <property type="match status" value="1"/>
</dbReference>
<dbReference type="GO" id="GO:0046872">
    <property type="term" value="F:metal ion binding"/>
    <property type="evidence" value="ECO:0007669"/>
    <property type="project" value="UniProtKB-KW"/>
</dbReference>
<dbReference type="PANTHER" id="PTHR43200:SF6">
    <property type="entry name" value="3'(2'),5'-BISPHOSPHATE NUCLEOTIDASE"/>
    <property type="match status" value="1"/>
</dbReference>
<dbReference type="PANTHER" id="PTHR43200">
    <property type="entry name" value="PHOSPHATASE"/>
    <property type="match status" value="1"/>
</dbReference>
<dbReference type="PROSITE" id="PS00629">
    <property type="entry name" value="IMP_1"/>
    <property type="match status" value="1"/>
</dbReference>
<evidence type="ECO:0000256" key="5">
    <source>
        <dbReference type="ARBA" id="ARBA00022842"/>
    </source>
</evidence>
<sequence>MTYSEDLALALELADIADSISLARFRALDLHVETKPDRSPVTDADRAVELAIKEVLSAKRADDGIVGEEFGNSGSSSRKWIIDPIDGTANYLRGVPVWATLIALSVDGKAVVSVVSAPALGRRWWAAPGLSKTCDINGSVRDLKVSAISSLENASLSYNNLQLWDTHGFLDRLIALSRKVWRTRAYGDFYSYMLLAEGSVDVVAEHDLKLYDIAALVPIVEQAGGQFTAIDGPLNEETSSVLATNGKLHETVKSYLT</sequence>
<dbReference type="GO" id="GO:0000105">
    <property type="term" value="P:L-histidine biosynthetic process"/>
    <property type="evidence" value="ECO:0007669"/>
    <property type="project" value="TreeGrafter"/>
</dbReference>